<feature type="compositionally biased region" description="Basic and acidic residues" evidence="1">
    <location>
        <begin position="24"/>
        <end position="37"/>
    </location>
</feature>
<reference evidence="2" key="1">
    <citation type="submission" date="2014-11" db="EMBL/GenBank/DDBJ databases">
        <authorList>
            <person name="Amaro Gonzalez C."/>
        </authorList>
    </citation>
    <scope>NUCLEOTIDE SEQUENCE</scope>
</reference>
<evidence type="ECO:0000313" key="2">
    <source>
        <dbReference type="EMBL" id="JAI06944.1"/>
    </source>
</evidence>
<name>A0A0E9XZ35_ANGAN</name>
<dbReference type="AlphaFoldDB" id="A0A0E9XZ35"/>
<reference evidence="2" key="2">
    <citation type="journal article" date="2015" name="Fish Shellfish Immunol.">
        <title>Early steps in the European eel (Anguilla anguilla)-Vibrio vulnificus interaction in the gills: Role of the RtxA13 toxin.</title>
        <authorList>
            <person name="Callol A."/>
            <person name="Pajuelo D."/>
            <person name="Ebbesson L."/>
            <person name="Teles M."/>
            <person name="MacKenzie S."/>
            <person name="Amaro C."/>
        </authorList>
    </citation>
    <scope>NUCLEOTIDE SEQUENCE</scope>
</reference>
<sequence length="37" mass="4129">MSFSRETPEMAADATPAASFDMAEIQREEDSEAVHDR</sequence>
<dbReference type="EMBL" id="GBXM01001634">
    <property type="protein sequence ID" value="JAI06944.1"/>
    <property type="molecule type" value="Transcribed_RNA"/>
</dbReference>
<accession>A0A0E9XZ35</accession>
<feature type="region of interest" description="Disordered" evidence="1">
    <location>
        <begin position="1"/>
        <end position="37"/>
    </location>
</feature>
<proteinExistence type="predicted"/>
<evidence type="ECO:0000256" key="1">
    <source>
        <dbReference type="SAM" id="MobiDB-lite"/>
    </source>
</evidence>
<organism evidence="2">
    <name type="scientific">Anguilla anguilla</name>
    <name type="common">European freshwater eel</name>
    <name type="synonym">Muraena anguilla</name>
    <dbReference type="NCBI Taxonomy" id="7936"/>
    <lineage>
        <taxon>Eukaryota</taxon>
        <taxon>Metazoa</taxon>
        <taxon>Chordata</taxon>
        <taxon>Craniata</taxon>
        <taxon>Vertebrata</taxon>
        <taxon>Euteleostomi</taxon>
        <taxon>Actinopterygii</taxon>
        <taxon>Neopterygii</taxon>
        <taxon>Teleostei</taxon>
        <taxon>Anguilliformes</taxon>
        <taxon>Anguillidae</taxon>
        <taxon>Anguilla</taxon>
    </lineage>
</organism>
<protein>
    <submittedName>
        <fullName evidence="2">Uncharacterized protein</fullName>
    </submittedName>
</protein>